<evidence type="ECO:0000313" key="19">
    <source>
        <dbReference type="Proteomes" id="UP000186594"/>
    </source>
</evidence>
<evidence type="ECO:0000256" key="1">
    <source>
        <dbReference type="ARBA" id="ARBA00004123"/>
    </source>
</evidence>
<dbReference type="OrthoDB" id="3230169at2759"/>
<keyword evidence="6" id="KW-0158">Chromosome</keyword>
<comment type="subcellular location">
    <subcellularLocation>
        <location evidence="3">Chromosome</location>
        <location evidence="3">Centromere</location>
        <location evidence="3">Kinetochore</location>
    </subcellularLocation>
    <subcellularLocation>
        <location evidence="2">Cytoplasm</location>
        <location evidence="2">Cytoskeleton</location>
        <location evidence="2">Spindle</location>
    </subcellularLocation>
    <subcellularLocation>
        <location evidence="1">Nucleus</location>
    </subcellularLocation>
</comment>
<evidence type="ECO:0000313" key="18">
    <source>
        <dbReference type="EMBL" id="OLL22428.1"/>
    </source>
</evidence>
<evidence type="ECO:0000256" key="11">
    <source>
        <dbReference type="ARBA" id="ARBA00022829"/>
    </source>
</evidence>
<comment type="similarity">
    <text evidence="4">Belongs to the DASH complex DAD2 family.</text>
</comment>
<dbReference type="Pfam" id="PF08654">
    <property type="entry name" value="DASH_Dad2"/>
    <property type="match status" value="1"/>
</dbReference>
<proteinExistence type="inferred from homology"/>
<keyword evidence="7" id="KW-0963">Cytoplasm</keyword>
<sequence>MQRRYEPSSSPAVQALQAKILGKQREYENLLHLKDLSVGLASQMEQLNLKIDTLSLGTDAIADVLSGWSNVFRAINLSTCKINSVQGTA</sequence>
<protein>
    <recommendedName>
        <fullName evidence="5">DASH complex subunit DAD2</fullName>
    </recommendedName>
    <alternativeName>
        <fullName evidence="17">Outer kinetochore protein DAD2</fullName>
    </alternativeName>
</protein>
<dbReference type="STRING" id="1198029.A0A1U7LIH3"/>
<evidence type="ECO:0000256" key="14">
    <source>
        <dbReference type="ARBA" id="ARBA00023242"/>
    </source>
</evidence>
<evidence type="ECO:0000256" key="16">
    <source>
        <dbReference type="ARBA" id="ARBA00023328"/>
    </source>
</evidence>
<keyword evidence="19" id="KW-1185">Reference proteome</keyword>
<accession>A0A1U7LIH3</accession>
<keyword evidence="15" id="KW-0131">Cell cycle</keyword>
<keyword evidence="10" id="KW-0498">Mitosis</keyword>
<evidence type="ECO:0000256" key="4">
    <source>
        <dbReference type="ARBA" id="ARBA00005501"/>
    </source>
</evidence>
<dbReference type="AlphaFoldDB" id="A0A1U7LIH3"/>
<dbReference type="GO" id="GO:0008608">
    <property type="term" value="P:attachment of spindle microtubules to kinetochore"/>
    <property type="evidence" value="ECO:0007669"/>
    <property type="project" value="TreeGrafter"/>
</dbReference>
<dbReference type="GO" id="GO:0000278">
    <property type="term" value="P:mitotic cell cycle"/>
    <property type="evidence" value="ECO:0007669"/>
    <property type="project" value="InterPro"/>
</dbReference>
<dbReference type="EMBL" id="LXFE01003343">
    <property type="protein sequence ID" value="OLL22428.1"/>
    <property type="molecule type" value="Genomic_DNA"/>
</dbReference>
<keyword evidence="8" id="KW-0132">Cell division</keyword>
<keyword evidence="9" id="KW-0493">Microtubule</keyword>
<dbReference type="PANTHER" id="PTHR28036:SF1">
    <property type="entry name" value="DASH COMPLEX SUBUNIT DAD2"/>
    <property type="match status" value="1"/>
</dbReference>
<dbReference type="GO" id="GO:0044732">
    <property type="term" value="C:mitotic spindle pole body"/>
    <property type="evidence" value="ECO:0007669"/>
    <property type="project" value="TreeGrafter"/>
</dbReference>
<evidence type="ECO:0000256" key="8">
    <source>
        <dbReference type="ARBA" id="ARBA00022618"/>
    </source>
</evidence>
<keyword evidence="16" id="KW-0137">Centromere</keyword>
<keyword evidence="13" id="KW-0206">Cytoskeleton</keyword>
<dbReference type="PANTHER" id="PTHR28036">
    <property type="entry name" value="DASH COMPLEX SUBUNIT DAD2"/>
    <property type="match status" value="1"/>
</dbReference>
<dbReference type="InterPro" id="IPR013963">
    <property type="entry name" value="DASH_Dad2"/>
</dbReference>
<dbReference type="GO" id="GO:1990023">
    <property type="term" value="C:mitotic spindle midzone"/>
    <property type="evidence" value="ECO:0007669"/>
    <property type="project" value="TreeGrafter"/>
</dbReference>
<reference evidence="18 19" key="1">
    <citation type="submission" date="2016-04" db="EMBL/GenBank/DDBJ databases">
        <title>Evolutionary innovation and constraint leading to complex multicellularity in the Ascomycota.</title>
        <authorList>
            <person name="Cisse O."/>
            <person name="Nguyen A."/>
            <person name="Hewitt D.A."/>
            <person name="Jedd G."/>
            <person name="Stajich J.E."/>
        </authorList>
    </citation>
    <scope>NUCLEOTIDE SEQUENCE [LARGE SCALE GENOMIC DNA]</scope>
    <source>
        <strain evidence="18 19">DAH-3</strain>
    </source>
</reference>
<dbReference type="GO" id="GO:0042729">
    <property type="term" value="C:DASH complex"/>
    <property type="evidence" value="ECO:0007669"/>
    <property type="project" value="InterPro"/>
</dbReference>
<evidence type="ECO:0000256" key="9">
    <source>
        <dbReference type="ARBA" id="ARBA00022701"/>
    </source>
</evidence>
<evidence type="ECO:0000256" key="5">
    <source>
        <dbReference type="ARBA" id="ARBA00020260"/>
    </source>
</evidence>
<evidence type="ECO:0000256" key="12">
    <source>
        <dbReference type="ARBA" id="ARBA00022838"/>
    </source>
</evidence>
<dbReference type="OMA" id="MTHPTIN"/>
<comment type="caution">
    <text evidence="18">The sequence shown here is derived from an EMBL/GenBank/DDBJ whole genome shotgun (WGS) entry which is preliminary data.</text>
</comment>
<dbReference type="GO" id="GO:0051301">
    <property type="term" value="P:cell division"/>
    <property type="evidence" value="ECO:0007669"/>
    <property type="project" value="UniProtKB-KW"/>
</dbReference>
<gene>
    <name evidence="18" type="ORF">NEOLI_001775</name>
</gene>
<keyword evidence="12" id="KW-0995">Kinetochore</keyword>
<evidence type="ECO:0000256" key="17">
    <source>
        <dbReference type="ARBA" id="ARBA00030568"/>
    </source>
</evidence>
<evidence type="ECO:0000256" key="13">
    <source>
        <dbReference type="ARBA" id="ARBA00023212"/>
    </source>
</evidence>
<evidence type="ECO:0000256" key="3">
    <source>
        <dbReference type="ARBA" id="ARBA00004629"/>
    </source>
</evidence>
<evidence type="ECO:0000256" key="10">
    <source>
        <dbReference type="ARBA" id="ARBA00022776"/>
    </source>
</evidence>
<evidence type="ECO:0000256" key="7">
    <source>
        <dbReference type="ARBA" id="ARBA00022490"/>
    </source>
</evidence>
<organism evidence="18 19">
    <name type="scientific">Neolecta irregularis (strain DAH-3)</name>
    <dbReference type="NCBI Taxonomy" id="1198029"/>
    <lineage>
        <taxon>Eukaryota</taxon>
        <taxon>Fungi</taxon>
        <taxon>Dikarya</taxon>
        <taxon>Ascomycota</taxon>
        <taxon>Taphrinomycotina</taxon>
        <taxon>Neolectales</taxon>
        <taxon>Neolectaceae</taxon>
        <taxon>Neolecta</taxon>
    </lineage>
</organism>
<dbReference type="Proteomes" id="UP000186594">
    <property type="component" value="Unassembled WGS sequence"/>
</dbReference>
<evidence type="ECO:0000256" key="2">
    <source>
        <dbReference type="ARBA" id="ARBA00004186"/>
    </source>
</evidence>
<evidence type="ECO:0000256" key="6">
    <source>
        <dbReference type="ARBA" id="ARBA00022454"/>
    </source>
</evidence>
<evidence type="ECO:0000256" key="15">
    <source>
        <dbReference type="ARBA" id="ARBA00023306"/>
    </source>
</evidence>
<keyword evidence="11" id="KW-0159">Chromosome partition</keyword>
<keyword evidence="14" id="KW-0539">Nucleus</keyword>
<dbReference type="GO" id="GO:0005874">
    <property type="term" value="C:microtubule"/>
    <property type="evidence" value="ECO:0007669"/>
    <property type="project" value="UniProtKB-KW"/>
</dbReference>
<name>A0A1U7LIH3_NEOID</name>